<comment type="caution">
    <text evidence="1">The sequence shown here is derived from an EMBL/GenBank/DDBJ whole genome shotgun (WGS) entry which is preliminary data.</text>
</comment>
<name>A0ABP9G0H8_9MICC</name>
<protein>
    <submittedName>
        <fullName evidence="1">Uncharacterized protein</fullName>
    </submittedName>
</protein>
<evidence type="ECO:0000313" key="1">
    <source>
        <dbReference type="EMBL" id="GAA4924260.1"/>
    </source>
</evidence>
<keyword evidence="2" id="KW-1185">Reference proteome</keyword>
<proteinExistence type="predicted"/>
<organism evidence="1 2">
    <name type="scientific">Nesterenkonia rhizosphaerae</name>
    <dbReference type="NCBI Taxonomy" id="1348272"/>
    <lineage>
        <taxon>Bacteria</taxon>
        <taxon>Bacillati</taxon>
        <taxon>Actinomycetota</taxon>
        <taxon>Actinomycetes</taxon>
        <taxon>Micrococcales</taxon>
        <taxon>Micrococcaceae</taxon>
        <taxon>Nesterenkonia</taxon>
    </lineage>
</organism>
<evidence type="ECO:0000313" key="2">
    <source>
        <dbReference type="Proteomes" id="UP001500368"/>
    </source>
</evidence>
<dbReference type="Proteomes" id="UP001500368">
    <property type="component" value="Unassembled WGS sequence"/>
</dbReference>
<dbReference type="EMBL" id="BAABLW010000007">
    <property type="protein sequence ID" value="GAA4924260.1"/>
    <property type="molecule type" value="Genomic_DNA"/>
</dbReference>
<accession>A0ABP9G0H8</accession>
<sequence length="135" mass="15792">MVRSAEEARRKNQAYRTRILYQVHRGERTPWDVISDAVEDSRLRPISLRSLFLAASLIGDKQMRDVLAKAWEIAHPGVPQRPRKQSVGWLVKDVFRGRTWEAFVEAYTDPRATRFGNGFPWHYTKVINNGERRNN</sequence>
<gene>
    <name evidence="1" type="ORF">GCM10025790_21840</name>
</gene>
<reference evidence="2" key="1">
    <citation type="journal article" date="2019" name="Int. J. Syst. Evol. Microbiol.">
        <title>The Global Catalogue of Microorganisms (GCM) 10K type strain sequencing project: providing services to taxonomists for standard genome sequencing and annotation.</title>
        <authorList>
            <consortium name="The Broad Institute Genomics Platform"/>
            <consortium name="The Broad Institute Genome Sequencing Center for Infectious Disease"/>
            <person name="Wu L."/>
            <person name="Ma J."/>
        </authorList>
    </citation>
    <scope>NUCLEOTIDE SEQUENCE [LARGE SCALE GENOMIC DNA]</scope>
    <source>
        <strain evidence="2">JCM 19129</strain>
    </source>
</reference>